<dbReference type="GO" id="GO:0035556">
    <property type="term" value="P:intracellular signal transduction"/>
    <property type="evidence" value="ECO:0007669"/>
    <property type="project" value="TreeGrafter"/>
</dbReference>
<evidence type="ECO:0000256" key="3">
    <source>
        <dbReference type="ARBA" id="ARBA00022679"/>
    </source>
</evidence>
<evidence type="ECO:0000256" key="2">
    <source>
        <dbReference type="ARBA" id="ARBA00022527"/>
    </source>
</evidence>
<protein>
    <recommendedName>
        <fullName evidence="9">Protein kinase domain-containing protein</fullName>
    </recommendedName>
</protein>
<dbReference type="GO" id="GO:0043065">
    <property type="term" value="P:positive regulation of apoptotic process"/>
    <property type="evidence" value="ECO:0007669"/>
    <property type="project" value="TreeGrafter"/>
</dbReference>
<dbReference type="GO" id="GO:0005634">
    <property type="term" value="C:nucleus"/>
    <property type="evidence" value="ECO:0007669"/>
    <property type="project" value="TreeGrafter"/>
</dbReference>
<dbReference type="GO" id="GO:0004674">
    <property type="term" value="F:protein serine/threonine kinase activity"/>
    <property type="evidence" value="ECO:0007669"/>
    <property type="project" value="UniProtKB-KW"/>
</dbReference>
<dbReference type="GO" id="GO:0005524">
    <property type="term" value="F:ATP binding"/>
    <property type="evidence" value="ECO:0007669"/>
    <property type="project" value="UniProtKB-UniRule"/>
</dbReference>
<dbReference type="SUPFAM" id="SSF56112">
    <property type="entry name" value="Protein kinase-like (PK-like)"/>
    <property type="match status" value="1"/>
</dbReference>
<evidence type="ECO:0000259" key="9">
    <source>
        <dbReference type="PROSITE" id="PS50011"/>
    </source>
</evidence>
<evidence type="ECO:0000256" key="5">
    <source>
        <dbReference type="ARBA" id="ARBA00022777"/>
    </source>
</evidence>
<dbReference type="Gene3D" id="1.10.510.10">
    <property type="entry name" value="Transferase(Phosphotransferase) domain 1"/>
    <property type="match status" value="1"/>
</dbReference>
<dbReference type="PROSITE" id="PS50011">
    <property type="entry name" value="PROTEIN_KINASE_DOM"/>
    <property type="match status" value="1"/>
</dbReference>
<evidence type="ECO:0000256" key="6">
    <source>
        <dbReference type="ARBA" id="ARBA00022840"/>
    </source>
</evidence>
<evidence type="ECO:0000256" key="8">
    <source>
        <dbReference type="RuleBase" id="RU000304"/>
    </source>
</evidence>
<feature type="domain" description="Protein kinase" evidence="9">
    <location>
        <begin position="23"/>
        <end position="264"/>
    </location>
</feature>
<accession>H3AGG2</accession>
<dbReference type="OMA" id="ENIMCES"/>
<keyword evidence="6 7" id="KW-0067">ATP-binding</keyword>
<dbReference type="InterPro" id="IPR000719">
    <property type="entry name" value="Prot_kinase_dom"/>
</dbReference>
<reference evidence="11" key="1">
    <citation type="submission" date="2011-08" db="EMBL/GenBank/DDBJ databases">
        <title>The draft genome of Latimeria chalumnae.</title>
        <authorList>
            <person name="Di Palma F."/>
            <person name="Alfoldi J."/>
            <person name="Johnson J."/>
            <person name="Berlin A."/>
            <person name="Gnerre S."/>
            <person name="Jaffe D."/>
            <person name="MacCallum I."/>
            <person name="Young S."/>
            <person name="Walker B.J."/>
            <person name="Lander E."/>
            <person name="Lindblad-Toh K."/>
        </authorList>
    </citation>
    <scope>NUCLEOTIDE SEQUENCE [LARGE SCALE GENOMIC DNA]</scope>
    <source>
        <strain evidence="11">Wild caught</strain>
    </source>
</reference>
<organism evidence="10 11">
    <name type="scientific">Latimeria chalumnae</name>
    <name type="common">Coelacanth</name>
    <dbReference type="NCBI Taxonomy" id="7897"/>
    <lineage>
        <taxon>Eukaryota</taxon>
        <taxon>Metazoa</taxon>
        <taxon>Chordata</taxon>
        <taxon>Craniata</taxon>
        <taxon>Vertebrata</taxon>
        <taxon>Euteleostomi</taxon>
        <taxon>Coelacanthiformes</taxon>
        <taxon>Coelacanthidae</taxon>
        <taxon>Latimeria</taxon>
    </lineage>
</organism>
<keyword evidence="11" id="KW-1185">Reference proteome</keyword>
<dbReference type="HOGENOM" id="CLU_000288_63_0_1"/>
<dbReference type="PANTHER" id="PTHR24342">
    <property type="entry name" value="SERINE/THREONINE-PROTEIN KINASE 17"/>
    <property type="match status" value="1"/>
</dbReference>
<dbReference type="EMBL" id="AFYH01058038">
    <property type="status" value="NOT_ANNOTATED_CDS"/>
    <property type="molecule type" value="Genomic_DNA"/>
</dbReference>
<dbReference type="InParanoid" id="H3AGG2"/>
<dbReference type="Gene3D" id="3.30.200.20">
    <property type="entry name" value="Phosphorylase Kinase, domain 1"/>
    <property type="match status" value="1"/>
</dbReference>
<dbReference type="eggNOG" id="KOG0613">
    <property type="taxonomic scope" value="Eukaryota"/>
</dbReference>
<dbReference type="STRING" id="7897.ENSLACP00000008733"/>
<dbReference type="Ensembl" id="ENSLACT00000008801.1">
    <property type="protein sequence ID" value="ENSLACP00000008733.1"/>
    <property type="gene ID" value="ENSLACG00000007719.1"/>
</dbReference>
<dbReference type="PROSITE" id="PS00107">
    <property type="entry name" value="PROTEIN_KINASE_ATP"/>
    <property type="match status" value="1"/>
</dbReference>
<reference evidence="10" key="3">
    <citation type="submission" date="2025-09" db="UniProtKB">
        <authorList>
            <consortium name="Ensembl"/>
        </authorList>
    </citation>
    <scope>IDENTIFICATION</scope>
</reference>
<dbReference type="InterPro" id="IPR008271">
    <property type="entry name" value="Ser/Thr_kinase_AS"/>
</dbReference>
<proteinExistence type="inferred from homology"/>
<dbReference type="SMART" id="SM00220">
    <property type="entry name" value="S_TKc"/>
    <property type="match status" value="1"/>
</dbReference>
<dbReference type="Proteomes" id="UP000008672">
    <property type="component" value="Unassembled WGS sequence"/>
</dbReference>
<dbReference type="PROSITE" id="PS00108">
    <property type="entry name" value="PROTEIN_KINASE_ST"/>
    <property type="match status" value="1"/>
</dbReference>
<keyword evidence="3" id="KW-0808">Transferase</keyword>
<keyword evidence="5" id="KW-0418">Kinase</keyword>
<evidence type="ECO:0000256" key="4">
    <source>
        <dbReference type="ARBA" id="ARBA00022741"/>
    </source>
</evidence>
<keyword evidence="2 8" id="KW-0723">Serine/threonine-protein kinase</keyword>
<evidence type="ECO:0000313" key="11">
    <source>
        <dbReference type="Proteomes" id="UP000008672"/>
    </source>
</evidence>
<dbReference type="Bgee" id="ENSLACG00000007719">
    <property type="expression patterns" value="Expressed in pectoral fin and 1 other cell type or tissue"/>
</dbReference>
<dbReference type="PANTHER" id="PTHR24342:SF20">
    <property type="entry name" value="MYOSIN LIGHT CHAIN KINASE, SMOOTH MUSCLE"/>
    <property type="match status" value="1"/>
</dbReference>
<dbReference type="AlphaFoldDB" id="H3AGG2"/>
<evidence type="ECO:0000256" key="1">
    <source>
        <dbReference type="ARBA" id="ARBA00006692"/>
    </source>
</evidence>
<name>H3AGG2_LATCH</name>
<dbReference type="GeneTree" id="ENSGT00940000163949"/>
<dbReference type="InterPro" id="IPR017441">
    <property type="entry name" value="Protein_kinase_ATP_BS"/>
</dbReference>
<evidence type="ECO:0000256" key="7">
    <source>
        <dbReference type="PROSITE-ProRule" id="PRU10141"/>
    </source>
</evidence>
<comment type="similarity">
    <text evidence="1">Belongs to the protein kinase superfamily. CAMK Ser/Thr protein kinase family.</text>
</comment>
<sequence>NVEESVEYYQVTLNTKDKFSDFYDQLEKLGVGKFGQVFKLIEKSTGKIYAGKFYKARTSRDKESARQEVQVMNCLHHPRLVQCLAAFEARTEIIMVMEYIAGGELFERIVGDNFEHTEPTSMRYMQQILEGVQYMHQQSILHLDLKPENIMCVNKTGTRIKIIDFGLAQKLDPNTPVKIMHGTPEFVAPEVIGYEPVGFTTDMWSIGVICYILLSGESPFQGNSDTETLANVTTAHWEFDEEMFADISENAKGFISQLLKKDMR</sequence>
<keyword evidence="4 7" id="KW-0547">Nucleotide-binding</keyword>
<dbReference type="InterPro" id="IPR011009">
    <property type="entry name" value="Kinase-like_dom_sf"/>
</dbReference>
<feature type="binding site" evidence="7">
    <location>
        <position position="52"/>
    </location>
    <ligand>
        <name>ATP</name>
        <dbReference type="ChEBI" id="CHEBI:30616"/>
    </ligand>
</feature>
<reference evidence="10" key="2">
    <citation type="submission" date="2025-08" db="UniProtKB">
        <authorList>
            <consortium name="Ensembl"/>
        </authorList>
    </citation>
    <scope>IDENTIFICATION</scope>
</reference>
<evidence type="ECO:0000313" key="10">
    <source>
        <dbReference type="Ensembl" id="ENSLACP00000008733.1"/>
    </source>
</evidence>
<dbReference type="Pfam" id="PF00069">
    <property type="entry name" value="Pkinase"/>
    <property type="match status" value="1"/>
</dbReference>